<dbReference type="VEuPathDB" id="TriTrypDB:TCSYLVIO_008603"/>
<dbReference type="Proteomes" id="UP000246121">
    <property type="component" value="Unassembled WGS sequence"/>
</dbReference>
<feature type="compositionally biased region" description="Polar residues" evidence="1">
    <location>
        <begin position="749"/>
        <end position="766"/>
    </location>
</feature>
<feature type="domain" description="Trans-sialidase C-terminal" evidence="4">
    <location>
        <begin position="502"/>
        <end position="710"/>
    </location>
</feature>
<dbReference type="EMBL" id="PRFA01000015">
    <property type="protein sequence ID" value="PWU97480.1"/>
    <property type="molecule type" value="Genomic_DNA"/>
</dbReference>
<evidence type="ECO:0000256" key="2">
    <source>
        <dbReference type="SAM" id="Phobius"/>
    </source>
</evidence>
<dbReference type="VEuPathDB" id="TriTrypDB:BCY84_04096"/>
<dbReference type="VEuPathDB" id="TriTrypDB:TcCL_ESM04888"/>
<dbReference type="Pfam" id="PF11052">
    <property type="entry name" value="Tr-sialidase_C"/>
    <property type="match status" value="1"/>
</dbReference>
<dbReference type="VEuPathDB" id="TriTrypDB:C4B63_15g107"/>
<dbReference type="AlphaFoldDB" id="A0A2V2VMD7"/>
<feature type="compositionally biased region" description="Low complexity" evidence="1">
    <location>
        <begin position="853"/>
        <end position="862"/>
    </location>
</feature>
<dbReference type="VEuPathDB" id="TriTrypDB:TcCL_NonESM09411"/>
<dbReference type="VEuPathDB" id="TriTrypDB:TcG_11249"/>
<dbReference type="Pfam" id="PF13859">
    <property type="entry name" value="BNR_3"/>
    <property type="match status" value="1"/>
</dbReference>
<dbReference type="PRINTS" id="PR01803">
    <property type="entry name" value="TCSIALIDASE"/>
</dbReference>
<dbReference type="CDD" id="cd15482">
    <property type="entry name" value="Sialidase_non-viral"/>
    <property type="match status" value="1"/>
</dbReference>
<dbReference type="VEuPathDB" id="TriTrypDB:TcG_11248"/>
<name>A0A2V2VMD7_TRYCR</name>
<dbReference type="Gene3D" id="2.120.10.10">
    <property type="match status" value="1"/>
</dbReference>
<protein>
    <submittedName>
        <fullName evidence="5">Putative trans-sialidase, Group VI</fullName>
    </submittedName>
</protein>
<dbReference type="InterPro" id="IPR011040">
    <property type="entry name" value="Sialidase"/>
</dbReference>
<evidence type="ECO:0000259" key="4">
    <source>
        <dbReference type="Pfam" id="PF22925"/>
    </source>
</evidence>
<feature type="compositionally biased region" description="Basic and acidic residues" evidence="1">
    <location>
        <begin position="812"/>
        <end position="823"/>
    </location>
</feature>
<dbReference type="VEuPathDB" id="TriTrypDB:TCSYLVIO_009629"/>
<comment type="caution">
    <text evidence="5">The sequence shown here is derived from an EMBL/GenBank/DDBJ whole genome shotgun (WGS) entry which is preliminary data.</text>
</comment>
<feature type="compositionally biased region" description="Basic and acidic residues" evidence="1">
    <location>
        <begin position="25"/>
        <end position="36"/>
    </location>
</feature>
<feature type="region of interest" description="Disordered" evidence="1">
    <location>
        <begin position="733"/>
        <end position="880"/>
    </location>
</feature>
<feature type="transmembrane region" description="Helical" evidence="2">
    <location>
        <begin position="44"/>
        <end position="63"/>
    </location>
</feature>
<dbReference type="SUPFAM" id="SSF49899">
    <property type="entry name" value="Concanavalin A-like lectins/glucanases"/>
    <property type="match status" value="1"/>
</dbReference>
<feature type="compositionally biased region" description="Basic and acidic residues" evidence="1">
    <location>
        <begin position="733"/>
        <end position="744"/>
    </location>
</feature>
<evidence type="ECO:0000313" key="5">
    <source>
        <dbReference type="EMBL" id="PWU97480.1"/>
    </source>
</evidence>
<dbReference type="VEuPathDB" id="TriTrypDB:TcBrA4_0140590"/>
<keyword evidence="2" id="KW-0812">Transmembrane</keyword>
<feature type="domain" description="Sialidase" evidence="3">
    <location>
        <begin position="93"/>
        <end position="442"/>
    </location>
</feature>
<dbReference type="InterPro" id="IPR008377">
    <property type="entry name" value="Sialidase_trypan"/>
</dbReference>
<reference evidence="5 6" key="1">
    <citation type="journal article" date="2018" name="Microb. Genom.">
        <title>Expanding an expanded genome: long-read sequencing of Trypanosoma cruzi.</title>
        <authorList>
            <person name="Berna L."/>
            <person name="Rodriguez M."/>
            <person name="Chiribao M.L."/>
            <person name="Parodi-Talice A."/>
            <person name="Pita S."/>
            <person name="Rijo G."/>
            <person name="Alvarez-Valin F."/>
            <person name="Robello C."/>
        </authorList>
    </citation>
    <scope>NUCLEOTIDE SEQUENCE [LARGE SCALE GENOMIC DNA]</scope>
    <source>
        <strain evidence="5 6">Dm28c</strain>
    </source>
</reference>
<feature type="compositionally biased region" description="Acidic residues" evidence="1">
    <location>
        <begin position="863"/>
        <end position="872"/>
    </location>
</feature>
<keyword evidence="2" id="KW-1133">Transmembrane helix</keyword>
<dbReference type="InterPro" id="IPR036278">
    <property type="entry name" value="Sialidase_sf"/>
</dbReference>
<keyword evidence="2" id="KW-0472">Membrane</keyword>
<feature type="compositionally biased region" description="Low complexity" evidence="1">
    <location>
        <begin position="827"/>
        <end position="842"/>
    </location>
</feature>
<dbReference type="Pfam" id="PF22925">
    <property type="entry name" value="TS_C"/>
    <property type="match status" value="1"/>
</dbReference>
<dbReference type="VEuPathDB" id="TriTrypDB:TCSYLVIO_007776"/>
<evidence type="ECO:0000313" key="6">
    <source>
        <dbReference type="Proteomes" id="UP000246121"/>
    </source>
</evidence>
<evidence type="ECO:0000256" key="1">
    <source>
        <dbReference type="SAM" id="MobiDB-lite"/>
    </source>
</evidence>
<dbReference type="VEuPathDB" id="TriTrypDB:TCDM_12387"/>
<dbReference type="InterPro" id="IPR013320">
    <property type="entry name" value="ConA-like_dom_sf"/>
</dbReference>
<gene>
    <name evidence="5" type="ORF">C4B63_15g107</name>
</gene>
<dbReference type="VEuPathDB" id="TriTrypDB:TcYC6_0135710"/>
<feature type="compositionally biased region" description="Polar residues" evidence="1">
    <location>
        <begin position="795"/>
        <end position="809"/>
    </location>
</feature>
<dbReference type="GO" id="GO:0004308">
    <property type="term" value="F:exo-alpha-sialidase activity"/>
    <property type="evidence" value="ECO:0007669"/>
    <property type="project" value="InterPro"/>
</dbReference>
<dbReference type="SUPFAM" id="SSF50939">
    <property type="entry name" value="Sialidases"/>
    <property type="match status" value="1"/>
</dbReference>
<dbReference type="InterPro" id="IPR055239">
    <property type="entry name" value="TS_C"/>
</dbReference>
<dbReference type="Gene3D" id="2.60.120.200">
    <property type="match status" value="1"/>
</dbReference>
<accession>A0A2V2VMD7</accession>
<dbReference type="VEuPathDB" id="TriTrypDB:Tc_MARK_9803"/>
<dbReference type="InterPro" id="IPR021287">
    <property type="entry name" value="Trans-sialidase_CS"/>
</dbReference>
<evidence type="ECO:0000259" key="3">
    <source>
        <dbReference type="Pfam" id="PF13859"/>
    </source>
</evidence>
<organism evidence="5 6">
    <name type="scientific">Trypanosoma cruzi</name>
    <dbReference type="NCBI Taxonomy" id="5693"/>
    <lineage>
        <taxon>Eukaryota</taxon>
        <taxon>Discoba</taxon>
        <taxon>Euglenozoa</taxon>
        <taxon>Kinetoplastea</taxon>
        <taxon>Metakinetoplastina</taxon>
        <taxon>Trypanosomatida</taxon>
        <taxon>Trypanosomatidae</taxon>
        <taxon>Trypanosoma</taxon>
        <taxon>Schizotrypanum</taxon>
    </lineage>
</organism>
<proteinExistence type="predicted"/>
<dbReference type="VEuPathDB" id="TriTrypDB:Tc_MARK_6990"/>
<sequence>MLSRVAAVMAPRTHNRRCVTGSSGRRREGGESEPQRRNMSRHHFYSALLLVVLMMCCGTGGAAQDPVQASERNYKWKDIKDVEGVTVESLGSPGLLNVGSDVFAVAEAQCKEKEGQDTVFTGVASQLLTMETGNKPMEVLNGAEDKTQFLEEVTSGKAKKVDVSRPTIIVEGSNIYILVGKHSHEAADTCQAETEKIKSGMLLVKGEVSEVGKDGNKKIRWNETGGLPCTLGAEHKSLSQLIFGGGSGVKLRDATFLFPVEATKKENEKYVKTASLIIHNSAANLSWKLSKGMSDGGCSDPSVVEWEKDQLMMMTACGDGRRRVYEIGDKGNSWTEALGTLSRVWSNKQDKEGAKGVRSGFITATIGDEDKRNVMLVTLPVYPEKADKKEKGELHLWLTDNTHIVDIGPVSDDDAAASSLLYKSGKSGDKKEEKEELIALYEKKNDDEKPSPGMVSVLLTEQLQRVKEVLATWKKVDETVSKLCPSEKDGSPGAACSPTVKITDGLVGFLSGNFSENTWRDEYLGVNATVAKKDGAKKADNGVKFTGRGAGAQWPVGSQGVNQLYHFANYKFTLLATVSIDKVPEGNTHIPLLGAKMNYDGNPVLLGLSYNGGGKWKLSCGGGTDTEDQSVTLATEKTHHVAIVLRNGTQGSAYVDGKSVGGDVPCALKVTEDKRISHFYIGGDGDGAEDQEGFSVTVSNVLLYNRPLSSEEIIALNAKISIPKQTSLKAVKEVTRSPEVRKPPALETVPQTTLGGDQLTAQQSLKTSEDAGGAGASTTAVSTLTNSPAGKESVNKSTPGTSPDGTQTVVARDGDKAQEDEPQKTPAGNPDTADANTATTEGEGQDGTAVNPEAGASSGADGETAEEADAQEEEVHPQDGEVNTTVLSSSLGNVSQGNNTDAGTVCGSGLLPSLLLLLGLWVFAAL</sequence>
<feature type="region of interest" description="Disordered" evidence="1">
    <location>
        <begin position="17"/>
        <end position="38"/>
    </location>
</feature>